<dbReference type="PANTHER" id="PTHR47331">
    <property type="entry name" value="PHD-TYPE DOMAIN-CONTAINING PROTEIN"/>
    <property type="match status" value="1"/>
</dbReference>
<protein>
    <submittedName>
        <fullName evidence="1">Uncharacterized protein</fullName>
    </submittedName>
</protein>
<dbReference type="InterPro" id="IPR008042">
    <property type="entry name" value="Retrotrans_Pao"/>
</dbReference>
<dbReference type="PANTHER" id="PTHR47331:SF1">
    <property type="entry name" value="GAG-LIKE PROTEIN"/>
    <property type="match status" value="1"/>
</dbReference>
<sequence length="112" mass="12693">ELKHQLIELLHLGGFDLSKWCSNYPPLLADATQDQQPIELCAEDTHATKILGMKWDPQHDCFSYEVTTPPSGFTKRTILSTIARLFDPLGYLGPVVFYAKCVMQSTWQHKIG</sequence>
<feature type="non-terminal residue" evidence="1">
    <location>
        <position position="112"/>
    </location>
</feature>
<reference evidence="1" key="2">
    <citation type="submission" date="2014-07" db="EMBL/GenBank/DDBJ databases">
        <authorList>
            <person name="Hull J."/>
        </authorList>
    </citation>
    <scope>NUCLEOTIDE SEQUENCE</scope>
</reference>
<evidence type="ECO:0000313" key="1">
    <source>
        <dbReference type="EMBL" id="JAG42173.1"/>
    </source>
</evidence>
<feature type="non-terminal residue" evidence="1">
    <location>
        <position position="1"/>
    </location>
</feature>
<organism evidence="1">
    <name type="scientific">Lygus hesperus</name>
    <name type="common">Western plant bug</name>
    <dbReference type="NCBI Taxonomy" id="30085"/>
    <lineage>
        <taxon>Eukaryota</taxon>
        <taxon>Metazoa</taxon>
        <taxon>Ecdysozoa</taxon>
        <taxon>Arthropoda</taxon>
        <taxon>Hexapoda</taxon>
        <taxon>Insecta</taxon>
        <taxon>Pterygota</taxon>
        <taxon>Neoptera</taxon>
        <taxon>Paraneoptera</taxon>
        <taxon>Hemiptera</taxon>
        <taxon>Heteroptera</taxon>
        <taxon>Panheteroptera</taxon>
        <taxon>Cimicomorpha</taxon>
        <taxon>Miridae</taxon>
        <taxon>Mirini</taxon>
        <taxon>Lygus</taxon>
    </lineage>
</organism>
<reference evidence="1" key="1">
    <citation type="journal article" date="2014" name="PLoS ONE">
        <title>Transcriptome-Based Identification of ABC Transporters in the Western Tarnished Plant Bug Lygus hesperus.</title>
        <authorList>
            <person name="Hull J.J."/>
            <person name="Chaney K."/>
            <person name="Geib S.M."/>
            <person name="Fabrick J.A."/>
            <person name="Brent C.S."/>
            <person name="Walsh D."/>
            <person name="Lavine L.C."/>
        </authorList>
    </citation>
    <scope>NUCLEOTIDE SEQUENCE</scope>
</reference>
<dbReference type="Pfam" id="PF05380">
    <property type="entry name" value="Peptidase_A17"/>
    <property type="match status" value="1"/>
</dbReference>
<name>A0A0A9ZFG4_LYGHE</name>
<proteinExistence type="predicted"/>
<gene>
    <name evidence="1" type="ORF">CM83_105115</name>
</gene>
<dbReference type="AlphaFoldDB" id="A0A0A9ZFG4"/>
<dbReference type="EMBL" id="GBHO01001431">
    <property type="protein sequence ID" value="JAG42173.1"/>
    <property type="molecule type" value="Transcribed_RNA"/>
</dbReference>
<accession>A0A0A9ZFG4</accession>